<feature type="compositionally biased region" description="Polar residues" evidence="1">
    <location>
        <begin position="53"/>
        <end position="65"/>
    </location>
</feature>
<evidence type="ECO:0000313" key="2">
    <source>
        <dbReference type="EMBL" id="SVA83199.1"/>
    </source>
</evidence>
<protein>
    <recommendedName>
        <fullName evidence="3">LTD domain-containing protein</fullName>
    </recommendedName>
</protein>
<name>A0A381Z1Y3_9ZZZZ</name>
<dbReference type="EMBL" id="UINC01019626">
    <property type="protein sequence ID" value="SVA83199.1"/>
    <property type="molecule type" value="Genomic_DNA"/>
</dbReference>
<organism evidence="2">
    <name type="scientific">marine metagenome</name>
    <dbReference type="NCBI Taxonomy" id="408172"/>
    <lineage>
        <taxon>unclassified sequences</taxon>
        <taxon>metagenomes</taxon>
        <taxon>ecological metagenomes</taxon>
    </lineage>
</organism>
<dbReference type="PROSITE" id="PS00018">
    <property type="entry name" value="EF_HAND_1"/>
    <property type="match status" value="1"/>
</dbReference>
<gene>
    <name evidence="2" type="ORF">METZ01_LOCUS136053</name>
</gene>
<dbReference type="Gene3D" id="2.60.40.10">
    <property type="entry name" value="Immunoglobulins"/>
    <property type="match status" value="1"/>
</dbReference>
<sequence>NMLQTVKSSFLFIIIFTMSSAVFAIDNNADTKQPETIIHKAGIQVKSTLINDGVSSRQNMDSQGNPIDENRRTGTAPGASQQYRTAPISTWTKEDYINASPNDRRNALLNMGSYQSNVSRHSQRGATIIGEGGEKQSELRTAPINTWTKEQYLNITPPARYNAINNMQKEPLVAPGGETNVEQRVKPIGDYSQEELLNITPEYRQKALTSASRSFRVGGRSHNNTTINLDPDSWYSEASWNLYDSTSGAYYYSAAQTFSSGAAVAVTLNLLPGSYSVDVWDSFGDGGTAGSVVDADEASLVSWTGSSYSSFGQFGFTVNPPQFDVTVNLDPDTWYSEASWNLYDSTSGAYYYSAAQTFSSGTAIAVTLALAGGTYSVDVWDSFGDGGTSGSVAAASGDILVSWTSYAYSAFGQFGFSIGLFENTITLDPDSWYSEASWNLYDSTTSAYHYATNQTFSSSAAITVTEHLAAGHYSVDVWDSFSDGGTSGSVADANGNELVSWTSYDYSSFGQFGFEVLVPSDAPGLFFSEWIEGSSYNKAIELYNPTEDTIWLDNYAFPNVSNAPTTTGEYEYWNTFDAGAYVLPGGVFVLAHSDADSVILQAADMTSFSYFSNGDDGFGLVKGGTWVDADADGNVDAGEMTGFTVLDWIGNWDGDPGSGWDVAGVSAATKDHTIIRKADVVWGNSSWTSSAGTDSADSEWTVHDQNYSTNLGGHPDDPCWGNVLTLWGRDSFGDTWNGGNYELTDADGNVVAAGTGPPSGSTAMTQFEDLCVADGVYTLTFNAVSWAGEISYYMTNASGDTVLSCFGCMANNTTYTNALGVNAPAVQVSSLDFYGLVLNDSETGELLVSNAGWGAAAAMTLDSVSSSGASISVSATGLPISLDAGGSASVSVTYSPIVAGANEDYVILTHSGSSSPDSVLVSGFGVDAYFYESFDPFVAAPGLPMNGWTILDNNGDADTIPEQYKTWYPYSYVTAEGNGVMAATSVYGNGYWADETMITPLMHTPDVAKLTFKTYDYGQYLDVAYSVDGTTFMDLASVYVDGFWQQHDISLPEVDSLWVSFTFAPDSGSGNTYLYLNDVKVVPLPSTYIEGFVYDQDTDLALGGVSVRLNGTELTTTGENALFLDSGFEDSSFVGSYLTTTSGWWVYPPELTNFYHTMEGDLIYNDTLGANGVNTVSVLAGDRALKMWGQFTGAENYTSIYQETGAVEEGTEMYIGAWAMTAMDNKITDGNAFFVAINYFDSGFGWLGQDQSEHMDTSYAVDTWHYVDVHGTAPANVAHVQLQLTFYQPAGYASGSVYVDKTRATMTPGHYSYRGMDAGSHSVSFMKDDYNPANFSNVGITDVAADTTRLNAGLAPENMTEFVADFEAGSDSGSTIITSGSASFMVMDSLRLTVTDSTVYTDTTSTGVDTTWTVYDTTEY</sequence>
<feature type="compositionally biased region" description="Polar residues" evidence="1">
    <location>
        <begin position="78"/>
        <end position="87"/>
    </location>
</feature>
<feature type="region of interest" description="Disordered" evidence="1">
    <location>
        <begin position="53"/>
        <end position="87"/>
    </location>
</feature>
<evidence type="ECO:0008006" key="3">
    <source>
        <dbReference type="Google" id="ProtNLM"/>
    </source>
</evidence>
<dbReference type="InterPro" id="IPR018247">
    <property type="entry name" value="EF_Hand_1_Ca_BS"/>
</dbReference>
<feature type="non-terminal residue" evidence="2">
    <location>
        <position position="1420"/>
    </location>
</feature>
<accession>A0A381Z1Y3</accession>
<feature type="non-terminal residue" evidence="2">
    <location>
        <position position="1"/>
    </location>
</feature>
<reference evidence="2" key="1">
    <citation type="submission" date="2018-05" db="EMBL/GenBank/DDBJ databases">
        <authorList>
            <person name="Lanie J.A."/>
            <person name="Ng W.-L."/>
            <person name="Kazmierczak K.M."/>
            <person name="Andrzejewski T.M."/>
            <person name="Davidsen T.M."/>
            <person name="Wayne K.J."/>
            <person name="Tettelin H."/>
            <person name="Glass J.I."/>
            <person name="Rusch D."/>
            <person name="Podicherti R."/>
            <person name="Tsui H.-C.T."/>
            <person name="Winkler M.E."/>
        </authorList>
    </citation>
    <scope>NUCLEOTIDE SEQUENCE</scope>
</reference>
<dbReference type="InterPro" id="IPR013783">
    <property type="entry name" value="Ig-like_fold"/>
</dbReference>
<proteinExistence type="predicted"/>
<evidence type="ECO:0000256" key="1">
    <source>
        <dbReference type="SAM" id="MobiDB-lite"/>
    </source>
</evidence>